<keyword evidence="1" id="KW-0328">Glycosyltransferase</keyword>
<proteinExistence type="predicted"/>
<dbReference type="SUPFAM" id="SSF48208">
    <property type="entry name" value="Six-hairpin glycosidases"/>
    <property type="match status" value="1"/>
</dbReference>
<accession>A0A143T443</accession>
<protein>
    <submittedName>
        <fullName evidence="1">1,3-beta-D-glucan phosphorylase</fullName>
        <ecNumber evidence="1">2.4.1.97</ecNumber>
    </submittedName>
</protein>
<dbReference type="GO" id="GO:0005975">
    <property type="term" value="P:carbohydrate metabolic process"/>
    <property type="evidence" value="ECO:0007669"/>
    <property type="project" value="InterPro"/>
</dbReference>
<gene>
    <name evidence="1" type="primary">ppbgp</name>
</gene>
<sequence>MQPYYFDNQGRFVIENFAHAKPFSSFLPGIAGVQGIPLWAYYVNRGQGIASFGVEDKNGAIMEFFPANRSYSLVPIHGFRTFLKVKRQDEWSYMEPFSAVRPLEHEQQKMLISRHMLEINSSHPDIGLEVRVQYFTLPHESYAALVRKVEIVNHSDQELELEVLDGMTAVLPFGIDNTAYKELGYTLKSWMDVYNLNNSIPYYKVRGSTADTSEVHQIEVGHFMYSFVEQDGKARLVRPIVDPSIIFGENTSLTFPDCFIHTRVEDLISQQPVTTNKVPCGFSGYAARLAAGAAVNYCSVIGHVNDIQLINERITEIATMSYIDQKAKEARTLVEELTDGMATQTSIPLFDEYCRQSYLDNLLRGGYPLLLDNGTEQPFVYHVFSRKHGDLERDYNFFKLQAGYYSQGNGNFRDANQNRRNDVWFNPGVGDFNIRLFMSLIQPDGYNPLVVKGCSFQIRELEPLLEQVEVAAHSSLCTFFQSSFTPGELIQHIIHDNIGLKQTVETFVTEALKHSEQCYEADFGEGFWIDHWTYNMDLIESYLSIFPDKQEELLLSAREYMYYDSPAWVQPRRNKYVQMKDGRIRQYGAVVESKEKKAQLHMRTRDVHWVRTGRGNGEIYKSNLYEKLLSLAAIKLSTLDPEGLGIEMEAGKPGWNDSMNGLPGLFASGFSELCELQRLVRFLIHAQMKLSADFVLRLPLEVARLIQELGLAVEEYYHDFNDAEPENGSDDHGFWSRISDAREAYRETVRFGFEGTEAALSFDDVLEFLQRAERKIQEGMDKALRIGKGIYPTFFYYEAKEFEVQQDENGGLFVNIHSFKRKDIPFFLEGPTRAMKVTGDIVNGRKLYRLIRQSELYDKKLGMYKVNESLAGQPIELGRSRAFTPGWLENESIFMHMEYKYLLECLKVGLYTEFFADIQKALPPFMDAAIYGRSTLENSSFIASSANPDASLHGTGYIARLSGSTAEFIHMWLWMMTGGQPFGYDSRGLTLKLEPKLPGWLFTATGELTFCFLGSCQVTYYNTSRMDTYAPDCIVKQYILHYSNEEQKTINQAVLDQKEAQDVRDRLVSRIEVHLERSL</sequence>
<keyword evidence="1" id="KW-0808">Transferase</keyword>
<dbReference type="GO" id="GO:0047514">
    <property type="term" value="F:1,3-beta-D-glucan phosphorylase activity"/>
    <property type="evidence" value="ECO:0007669"/>
    <property type="project" value="UniProtKB-EC"/>
</dbReference>
<dbReference type="AlphaFoldDB" id="A0A143T443"/>
<organism evidence="1">
    <name type="scientific">Paenibacillus polymyxa</name>
    <name type="common">Bacillus polymyxa</name>
    <dbReference type="NCBI Taxonomy" id="1406"/>
    <lineage>
        <taxon>Bacteria</taxon>
        <taxon>Bacillati</taxon>
        <taxon>Bacillota</taxon>
        <taxon>Bacilli</taxon>
        <taxon>Bacillales</taxon>
        <taxon>Paenibacillaceae</taxon>
        <taxon>Paenibacillus</taxon>
    </lineage>
</organism>
<dbReference type="InterPro" id="IPR008928">
    <property type="entry name" value="6-hairpin_glycosidase_sf"/>
</dbReference>
<evidence type="ECO:0000313" key="1">
    <source>
        <dbReference type="EMBL" id="BAU78235.1"/>
    </source>
</evidence>
<dbReference type="EC" id="2.4.1.97" evidence="1"/>
<reference evidence="1" key="1">
    <citation type="submission" date="2016-03" db="EMBL/GenBank/DDBJ databases">
        <title>Cloning and heterologous expression of the gene encoding 1,3-beta-D-glucan phosphorylase from Paenibacillus polymyxa.</title>
        <authorList>
            <person name="Isono N."/>
            <person name="Kawashima D."/>
        </authorList>
    </citation>
    <scope>NUCLEOTIDE SEQUENCE</scope>
    <source>
        <strain evidence="1">NBRC 15309</strain>
    </source>
</reference>
<name>A0A143T443_PAEPO</name>
<dbReference type="EMBL" id="LC140880">
    <property type="protein sequence ID" value="BAU78235.1"/>
    <property type="molecule type" value="Genomic_DNA"/>
</dbReference>